<protein>
    <submittedName>
        <fullName evidence="1">Uncharacterized protein</fullName>
    </submittedName>
</protein>
<dbReference type="KEGG" id="vta:A0969"/>
<reference evidence="1 2" key="1">
    <citation type="submission" date="2017-10" db="EMBL/GenBank/DDBJ databases">
        <authorList>
            <person name="Banno H."/>
            <person name="Chua N.-H."/>
        </authorList>
    </citation>
    <scope>NUCLEOTIDE SEQUENCE [LARGE SCALE GENOMIC DNA]</scope>
    <source>
        <strain evidence="1">Vibrio tapetis CECT4600</strain>
    </source>
</reference>
<sequence length="41" mass="4772">MRLPFKIDLNINKRLHNLILTILITITKNNFPLGISQIEPD</sequence>
<dbReference type="AlphaFoldDB" id="A0A2N8ZAL2"/>
<keyword evidence="2" id="KW-1185">Reference proteome</keyword>
<dbReference type="Proteomes" id="UP000235828">
    <property type="component" value="Chromosome A"/>
</dbReference>
<evidence type="ECO:0000313" key="2">
    <source>
        <dbReference type="Proteomes" id="UP000235828"/>
    </source>
</evidence>
<proteinExistence type="predicted"/>
<organism evidence="1 2">
    <name type="scientific">Vibrio tapetis subsp. tapetis</name>
    <dbReference type="NCBI Taxonomy" id="1671868"/>
    <lineage>
        <taxon>Bacteria</taxon>
        <taxon>Pseudomonadati</taxon>
        <taxon>Pseudomonadota</taxon>
        <taxon>Gammaproteobacteria</taxon>
        <taxon>Vibrionales</taxon>
        <taxon>Vibrionaceae</taxon>
        <taxon>Vibrio</taxon>
    </lineage>
</organism>
<dbReference type="EMBL" id="LT960611">
    <property type="protein sequence ID" value="SON48948.1"/>
    <property type="molecule type" value="Genomic_DNA"/>
</dbReference>
<name>A0A2N8ZAL2_9VIBR</name>
<gene>
    <name evidence="1" type="ORF">VTAP4600_A0969</name>
</gene>
<evidence type="ECO:0000313" key="1">
    <source>
        <dbReference type="EMBL" id="SON48948.1"/>
    </source>
</evidence>
<accession>A0A2N8ZAL2</accession>